<dbReference type="Proteomes" id="UP000321523">
    <property type="component" value="Unassembled WGS sequence"/>
</dbReference>
<feature type="transmembrane region" description="Helical" evidence="1">
    <location>
        <begin position="139"/>
        <end position="162"/>
    </location>
</feature>
<evidence type="ECO:0000313" key="2">
    <source>
        <dbReference type="EMBL" id="GEO42801.1"/>
    </source>
</evidence>
<dbReference type="AlphaFoldDB" id="A0A512E240"/>
<accession>A0A512E240</accession>
<feature type="transmembrane region" description="Helical" evidence="1">
    <location>
        <begin position="325"/>
        <end position="348"/>
    </location>
</feature>
<keyword evidence="3" id="KW-1185">Reference proteome</keyword>
<name>A0A512E240_9PROT</name>
<feature type="transmembrane region" description="Helical" evidence="1">
    <location>
        <begin position="296"/>
        <end position="319"/>
    </location>
</feature>
<keyword evidence="1" id="KW-1133">Transmembrane helix</keyword>
<feature type="transmembrane region" description="Helical" evidence="1">
    <location>
        <begin position="169"/>
        <end position="186"/>
    </location>
</feature>
<gene>
    <name evidence="2" type="ORF">SAE02_69490</name>
</gene>
<feature type="transmembrane region" description="Helical" evidence="1">
    <location>
        <begin position="255"/>
        <end position="276"/>
    </location>
</feature>
<reference evidence="2 3" key="1">
    <citation type="submission" date="2019-07" db="EMBL/GenBank/DDBJ databases">
        <title>Whole genome shotgun sequence of Skermanella aerolata NBRC 106429.</title>
        <authorList>
            <person name="Hosoyama A."/>
            <person name="Uohara A."/>
            <person name="Ohji S."/>
            <person name="Ichikawa N."/>
        </authorList>
    </citation>
    <scope>NUCLEOTIDE SEQUENCE [LARGE SCALE GENOMIC DNA]</scope>
    <source>
        <strain evidence="2 3">NBRC 106429</strain>
    </source>
</reference>
<organism evidence="2 3">
    <name type="scientific">Skermanella aerolata</name>
    <dbReference type="NCBI Taxonomy" id="393310"/>
    <lineage>
        <taxon>Bacteria</taxon>
        <taxon>Pseudomonadati</taxon>
        <taxon>Pseudomonadota</taxon>
        <taxon>Alphaproteobacteria</taxon>
        <taxon>Rhodospirillales</taxon>
        <taxon>Azospirillaceae</taxon>
        <taxon>Skermanella</taxon>
    </lineage>
</organism>
<keyword evidence="1" id="KW-0812">Transmembrane</keyword>
<keyword evidence="1" id="KW-0472">Membrane</keyword>
<comment type="caution">
    <text evidence="2">The sequence shown here is derived from an EMBL/GenBank/DDBJ whole genome shotgun (WGS) entry which is preliminary data.</text>
</comment>
<feature type="transmembrane region" description="Helical" evidence="1">
    <location>
        <begin position="231"/>
        <end position="249"/>
    </location>
</feature>
<evidence type="ECO:0000313" key="3">
    <source>
        <dbReference type="Proteomes" id="UP000321523"/>
    </source>
</evidence>
<protein>
    <submittedName>
        <fullName evidence="2">Metal transporter</fullName>
    </submittedName>
</protein>
<dbReference type="RefSeq" id="WP_044436049.1">
    <property type="nucleotide sequence ID" value="NZ_BJYZ01000050.1"/>
</dbReference>
<dbReference type="EMBL" id="BJYZ01000050">
    <property type="protein sequence ID" value="GEO42801.1"/>
    <property type="molecule type" value="Genomic_DNA"/>
</dbReference>
<sequence length="384" mass="39408">MTTRRTILAVVTPLLLIVAVAVAFLTVDPLRSLTGAAPPIEQVTVERHVLDGDGIALLVRVGGTAPVRIAQVQVDGAYWTFAQEPPGELGNLSSAWLRIPYPWVLGETHHFAFITRTGLAFEHTIDVAVATPDTNSLGVLGLVGLFVGIVPVALGMLFYPALRAGGTRSFGFALALTIGLLGFLLVDTLQEALELAADAAPGLHGAAMVWLVAALAFVLLLAVGRRKGGEIGGFALATSIALGIGLHNLGEGLAIGSAFATGAAALGTFLVLGFTLHNVTEGIGIVAPLVQERPRWPVFIGLAALAGLPAVVGIWLGSYAFSPHWAALALAVGAGAILQVIVEVGGLLMRRSATQGTSWASAPAVLGVVLGVAVMYGTALLVQA</sequence>
<evidence type="ECO:0000256" key="1">
    <source>
        <dbReference type="SAM" id="Phobius"/>
    </source>
</evidence>
<feature type="transmembrane region" description="Helical" evidence="1">
    <location>
        <begin position="360"/>
        <end position="382"/>
    </location>
</feature>
<feature type="transmembrane region" description="Helical" evidence="1">
    <location>
        <begin position="206"/>
        <end position="224"/>
    </location>
</feature>
<dbReference type="OrthoDB" id="9787346at2"/>
<proteinExistence type="predicted"/>